<keyword evidence="4" id="KW-0677">Repeat</keyword>
<dbReference type="GO" id="GO:0005769">
    <property type="term" value="C:early endosome"/>
    <property type="evidence" value="ECO:0007669"/>
    <property type="project" value="TreeGrafter"/>
</dbReference>
<dbReference type="InterPro" id="IPR040847">
    <property type="entry name" value="SH3_15"/>
</dbReference>
<evidence type="ECO:0000256" key="7">
    <source>
        <dbReference type="ARBA" id="ARBA00022833"/>
    </source>
</evidence>
<dbReference type="AlphaFoldDB" id="A0A6J5WGC7"/>
<dbReference type="GO" id="GO:0045324">
    <property type="term" value="P:late endosome to vacuole transport"/>
    <property type="evidence" value="ECO:0007669"/>
    <property type="project" value="TreeGrafter"/>
</dbReference>
<evidence type="ECO:0000256" key="2">
    <source>
        <dbReference type="ARBA" id="ARBA00022679"/>
    </source>
</evidence>
<dbReference type="GO" id="GO:0009788">
    <property type="term" value="P:negative regulation of abscisic acid-activated signaling pathway"/>
    <property type="evidence" value="ECO:0007669"/>
    <property type="project" value="TreeGrafter"/>
</dbReference>
<dbReference type="PANTHER" id="PTHR46960:SF1">
    <property type="entry name" value="E3 UBIQUITIN-PROTEIN LIGASE KEG"/>
    <property type="match status" value="1"/>
</dbReference>
<dbReference type="GO" id="GO:0016567">
    <property type="term" value="P:protein ubiquitination"/>
    <property type="evidence" value="ECO:0007669"/>
    <property type="project" value="UniProtKB-UniPathway"/>
</dbReference>
<dbReference type="GO" id="GO:0004842">
    <property type="term" value="F:ubiquitin-protein transferase activity"/>
    <property type="evidence" value="ECO:0007669"/>
    <property type="project" value="InterPro"/>
</dbReference>
<evidence type="ECO:0000256" key="6">
    <source>
        <dbReference type="ARBA" id="ARBA00022786"/>
    </source>
</evidence>
<proteinExistence type="predicted"/>
<dbReference type="GO" id="GO:0005802">
    <property type="term" value="C:trans-Golgi network"/>
    <property type="evidence" value="ECO:0007669"/>
    <property type="project" value="TreeGrafter"/>
</dbReference>
<dbReference type="EMBL" id="CAEKKB010000002">
    <property type="protein sequence ID" value="CAB4298692.1"/>
    <property type="molecule type" value="Genomic_DNA"/>
</dbReference>
<dbReference type="UniPathway" id="UPA00143"/>
<evidence type="ECO:0000313" key="10">
    <source>
        <dbReference type="EMBL" id="CAB4298692.1"/>
    </source>
</evidence>
<evidence type="ECO:0000256" key="4">
    <source>
        <dbReference type="ARBA" id="ARBA00022737"/>
    </source>
</evidence>
<dbReference type="Proteomes" id="UP000507245">
    <property type="component" value="Unassembled WGS sequence"/>
</dbReference>
<feature type="domain" description="Mind bomb SH3 repeat" evidence="8">
    <location>
        <begin position="37"/>
        <end position="75"/>
    </location>
</feature>
<protein>
    <recommendedName>
        <fullName evidence="8">Mind bomb SH3 repeat domain-containing protein</fullName>
    </recommendedName>
</protein>
<organism evidence="10 12">
    <name type="scientific">Prunus armeniaca</name>
    <name type="common">Apricot</name>
    <name type="synonym">Armeniaca vulgaris</name>
    <dbReference type="NCBI Taxonomy" id="36596"/>
    <lineage>
        <taxon>Eukaryota</taxon>
        <taxon>Viridiplantae</taxon>
        <taxon>Streptophyta</taxon>
        <taxon>Embryophyta</taxon>
        <taxon>Tracheophyta</taxon>
        <taxon>Spermatophyta</taxon>
        <taxon>Magnoliopsida</taxon>
        <taxon>eudicotyledons</taxon>
        <taxon>Gunneridae</taxon>
        <taxon>Pentapetalae</taxon>
        <taxon>rosids</taxon>
        <taxon>fabids</taxon>
        <taxon>Rosales</taxon>
        <taxon>Rosaceae</taxon>
        <taxon>Amygdaloideae</taxon>
        <taxon>Amygdaleae</taxon>
        <taxon>Prunus</taxon>
    </lineage>
</organism>
<evidence type="ECO:0000313" key="11">
    <source>
        <dbReference type="Proteomes" id="UP000507222"/>
    </source>
</evidence>
<name>A0A6J5WGC7_PRUAR</name>
<accession>A0A6J5WGC7</accession>
<dbReference type="Pfam" id="PF18346">
    <property type="entry name" value="SH3_15"/>
    <property type="match status" value="1"/>
</dbReference>
<dbReference type="PANTHER" id="PTHR46960">
    <property type="entry name" value="E3 UBIQUITIN-PROTEIN LIGASE KEG"/>
    <property type="match status" value="1"/>
</dbReference>
<keyword evidence="12" id="KW-1185">Reference proteome</keyword>
<evidence type="ECO:0000313" key="12">
    <source>
        <dbReference type="Proteomes" id="UP000507245"/>
    </source>
</evidence>
<dbReference type="GO" id="GO:0009738">
    <property type="term" value="P:abscisic acid-activated signaling pathway"/>
    <property type="evidence" value="ECO:0007669"/>
    <property type="project" value="InterPro"/>
</dbReference>
<dbReference type="InterPro" id="IPR044584">
    <property type="entry name" value="KEG"/>
</dbReference>
<dbReference type="EMBL" id="CAEKDK010000002">
    <property type="protein sequence ID" value="CAB4268321.1"/>
    <property type="molecule type" value="Genomic_DNA"/>
</dbReference>
<evidence type="ECO:0000256" key="3">
    <source>
        <dbReference type="ARBA" id="ARBA00022723"/>
    </source>
</evidence>
<evidence type="ECO:0000313" key="9">
    <source>
        <dbReference type="EMBL" id="CAB4268321.1"/>
    </source>
</evidence>
<gene>
    <name evidence="9" type="ORF">CURHAP_LOCUS11689</name>
    <name evidence="10" type="ORF">ORAREDHAP_LOCUS11330</name>
</gene>
<reference evidence="12" key="1">
    <citation type="journal article" date="2020" name="Genome Biol.">
        <title>Gamete binning: chromosome-level and haplotype-resolved genome assembly enabled by high-throughput single-cell sequencing of gamete genomes.</title>
        <authorList>
            <person name="Campoy J.A."/>
            <person name="Sun H."/>
            <person name="Goel M."/>
            <person name="Jiao W.-B."/>
            <person name="Folz-Donahue K."/>
            <person name="Wang N."/>
            <person name="Rubio M."/>
            <person name="Liu C."/>
            <person name="Kukat C."/>
            <person name="Ruiz D."/>
            <person name="Huettel B."/>
            <person name="Schneeberger K."/>
        </authorList>
    </citation>
    <scope>NUCLEOTIDE SEQUENCE [LARGE SCALE GENOMIC DNA]</scope>
    <source>
        <strain evidence="12">cv. Rojo Pasion</strain>
    </source>
</reference>
<evidence type="ECO:0000259" key="8">
    <source>
        <dbReference type="Pfam" id="PF18346"/>
    </source>
</evidence>
<keyword evidence="6" id="KW-0833">Ubl conjugation pathway</keyword>
<dbReference type="OrthoDB" id="264520at2759"/>
<keyword evidence="2" id="KW-0808">Transferase</keyword>
<keyword evidence="5" id="KW-0863">Zinc-finger</keyword>
<keyword evidence="3" id="KW-0479">Metal-binding</keyword>
<dbReference type="Proteomes" id="UP000507222">
    <property type="component" value="Unassembled WGS sequence"/>
</dbReference>
<dbReference type="GO" id="GO:0008270">
    <property type="term" value="F:zinc ion binding"/>
    <property type="evidence" value="ECO:0007669"/>
    <property type="project" value="UniProtKB-KW"/>
</dbReference>
<keyword evidence="7" id="KW-0862">Zinc</keyword>
<evidence type="ECO:0000256" key="5">
    <source>
        <dbReference type="ARBA" id="ARBA00022771"/>
    </source>
</evidence>
<sequence>MQEVILVAWFNGGDFPLILRGGSYTSPLLLDFAGARKMGHSHASLGTISTIDADGKLRIYTPAGSKAWMWDPSEVELVEEEELHIGDWVRVKASVSTPTHQWGEVSRLSVGVVHCMENEELWASALQGIGNRTAAAFKVRIREGLVTPQWGWGMETHASKGQFRWREGRPWIGDPADVALDKST</sequence>
<evidence type="ECO:0000256" key="1">
    <source>
        <dbReference type="ARBA" id="ARBA00004906"/>
    </source>
</evidence>
<reference evidence="10 11" key="2">
    <citation type="submission" date="2020-05" db="EMBL/GenBank/DDBJ databases">
        <authorList>
            <person name="Campoy J."/>
            <person name="Schneeberger K."/>
            <person name="Spophaly S."/>
        </authorList>
    </citation>
    <scope>NUCLEOTIDE SEQUENCE [LARGE SCALE GENOMIC DNA]</scope>
    <source>
        <strain evidence="10">PruArmRojPasFocal</strain>
    </source>
</reference>
<dbReference type="GO" id="GO:0006952">
    <property type="term" value="P:defense response"/>
    <property type="evidence" value="ECO:0007669"/>
    <property type="project" value="InterPro"/>
</dbReference>
<comment type="pathway">
    <text evidence="1">Protein modification; protein ubiquitination.</text>
</comment>